<dbReference type="InterPro" id="IPR001447">
    <property type="entry name" value="Arylamine_N-AcTrfase"/>
</dbReference>
<dbReference type="Gene3D" id="3.30.2140.10">
    <property type="entry name" value="Arylamine N-acetyltransferase"/>
    <property type="match status" value="1"/>
</dbReference>
<dbReference type="Pfam" id="PF00797">
    <property type="entry name" value="Acetyltransf_2"/>
    <property type="match status" value="1"/>
</dbReference>
<evidence type="ECO:0000313" key="4">
    <source>
        <dbReference type="Proteomes" id="UP000604475"/>
    </source>
</evidence>
<evidence type="ECO:0000256" key="1">
    <source>
        <dbReference type="ARBA" id="ARBA00006547"/>
    </source>
</evidence>
<proteinExistence type="inferred from homology"/>
<evidence type="ECO:0000313" key="3">
    <source>
        <dbReference type="EMBL" id="MBL7628101.1"/>
    </source>
</evidence>
<dbReference type="SUPFAM" id="SSF54001">
    <property type="entry name" value="Cysteine proteinases"/>
    <property type="match status" value="1"/>
</dbReference>
<dbReference type="Gene3D" id="2.40.128.150">
    <property type="entry name" value="Cysteine proteinases"/>
    <property type="match status" value="1"/>
</dbReference>
<reference evidence="3" key="1">
    <citation type="submission" date="2020-12" db="EMBL/GenBank/DDBJ databases">
        <title>Genomic characterization of non-nitrogen-fixing Frankia strains.</title>
        <authorList>
            <person name="Carlos-Shanley C."/>
            <person name="Guerra T."/>
            <person name="Hahn D."/>
        </authorList>
    </citation>
    <scope>NUCLEOTIDE SEQUENCE</scope>
    <source>
        <strain evidence="3">CN6</strain>
    </source>
</reference>
<name>A0A937R9V5_9ACTN</name>
<dbReference type="PANTHER" id="PTHR11786:SF0">
    <property type="entry name" value="ARYLAMINE N-ACETYLTRANSFERASE 4-RELATED"/>
    <property type="match status" value="1"/>
</dbReference>
<feature type="compositionally biased region" description="Basic residues" evidence="2">
    <location>
        <begin position="1"/>
        <end position="13"/>
    </location>
</feature>
<evidence type="ECO:0000256" key="2">
    <source>
        <dbReference type="SAM" id="MobiDB-lite"/>
    </source>
</evidence>
<comment type="caution">
    <text evidence="3">The sequence shown here is derived from an EMBL/GenBank/DDBJ whole genome shotgun (WGS) entry which is preliminary data.</text>
</comment>
<sequence length="291" mass="32444">MTTTTRNHHHPPRRSSVTDDPWHVDRLDLDAYLTRLGVPARPPSRAALDELHEAHVRAFTFDNIDVLLDTHPGVDLDAVTAKFVGRGRGGYCFEHATLFAAALGRLGYHPERRLGRVEATRTHCVIAVTLDDHTLLADPGFGMSLLRPIPLEDGATDDHGGWAYQIRQVPVGAAGRGWALHRRRGDHWEHMHTHDELPVHPADLVVGHHYTSTYPTSHFRHGLMITRFGDGQHTSVTHTSVTIRRPGQPTEHRALDPDELPTLLHTLAVPLTDDEQTRLLTKVTELRAATG</sequence>
<dbReference type="Proteomes" id="UP000604475">
    <property type="component" value="Unassembled WGS sequence"/>
</dbReference>
<organism evidence="3 4">
    <name type="scientific">Frankia nepalensis</name>
    <dbReference type="NCBI Taxonomy" id="1836974"/>
    <lineage>
        <taxon>Bacteria</taxon>
        <taxon>Bacillati</taxon>
        <taxon>Actinomycetota</taxon>
        <taxon>Actinomycetes</taxon>
        <taxon>Frankiales</taxon>
        <taxon>Frankiaceae</taxon>
        <taxon>Frankia</taxon>
    </lineage>
</organism>
<protein>
    <submittedName>
        <fullName evidence="3">Arylamine N-acetyltransferase</fullName>
    </submittedName>
</protein>
<gene>
    <name evidence="3" type="ORF">I7412_13285</name>
</gene>
<keyword evidence="4" id="KW-1185">Reference proteome</keyword>
<dbReference type="AlphaFoldDB" id="A0A937R9V5"/>
<feature type="region of interest" description="Disordered" evidence="2">
    <location>
        <begin position="1"/>
        <end position="20"/>
    </location>
</feature>
<dbReference type="EMBL" id="JAEACQ010000171">
    <property type="protein sequence ID" value="MBL7628101.1"/>
    <property type="molecule type" value="Genomic_DNA"/>
</dbReference>
<dbReference type="PANTHER" id="PTHR11786">
    <property type="entry name" value="N-HYDROXYARYLAMINE O-ACETYLTRANSFERASE"/>
    <property type="match status" value="1"/>
</dbReference>
<dbReference type="GO" id="GO:0016407">
    <property type="term" value="F:acetyltransferase activity"/>
    <property type="evidence" value="ECO:0007669"/>
    <property type="project" value="InterPro"/>
</dbReference>
<accession>A0A937R9V5</accession>
<dbReference type="InterPro" id="IPR038765">
    <property type="entry name" value="Papain-like_cys_pep_sf"/>
</dbReference>
<comment type="similarity">
    <text evidence="1">Belongs to the arylamine N-acetyltransferase family.</text>
</comment>